<dbReference type="PRINTS" id="PR00040">
    <property type="entry name" value="HTHMERR"/>
</dbReference>
<evidence type="ECO:0000313" key="4">
    <source>
        <dbReference type="Proteomes" id="UP001198862"/>
    </source>
</evidence>
<evidence type="ECO:0000313" key="3">
    <source>
        <dbReference type="EMBL" id="MCC8430594.1"/>
    </source>
</evidence>
<dbReference type="EMBL" id="JAJISD010000007">
    <property type="protein sequence ID" value="MCC8430594.1"/>
    <property type="molecule type" value="Genomic_DNA"/>
</dbReference>
<evidence type="ECO:0000256" key="1">
    <source>
        <dbReference type="ARBA" id="ARBA00023125"/>
    </source>
</evidence>
<name>A0ABS8KWX7_9HYPH</name>
<organism evidence="3 4">
    <name type="scientific">Reyranella aquatilis</name>
    <dbReference type="NCBI Taxonomy" id="2035356"/>
    <lineage>
        <taxon>Bacteria</taxon>
        <taxon>Pseudomonadati</taxon>
        <taxon>Pseudomonadota</taxon>
        <taxon>Alphaproteobacteria</taxon>
        <taxon>Hyphomicrobiales</taxon>
        <taxon>Reyranellaceae</taxon>
        <taxon>Reyranella</taxon>
    </lineage>
</organism>
<keyword evidence="1" id="KW-0238">DNA-binding</keyword>
<dbReference type="PANTHER" id="PTHR30204:SF92">
    <property type="entry name" value="HTH-TYPE TRANSCRIPTIONAL REGULATOR ZNTR"/>
    <property type="match status" value="1"/>
</dbReference>
<protein>
    <submittedName>
        <fullName evidence="3">Helix-turn-helix domain-containing protein</fullName>
    </submittedName>
</protein>
<proteinExistence type="predicted"/>
<dbReference type="Pfam" id="PF13411">
    <property type="entry name" value="MerR_1"/>
    <property type="match status" value="1"/>
</dbReference>
<dbReference type="InterPro" id="IPR000551">
    <property type="entry name" value="MerR-type_HTH_dom"/>
</dbReference>
<keyword evidence="4" id="KW-1185">Reference proteome</keyword>
<accession>A0ABS8KWX7</accession>
<evidence type="ECO:0000259" key="2">
    <source>
        <dbReference type="PROSITE" id="PS50937"/>
    </source>
</evidence>
<dbReference type="Gene3D" id="1.10.1660.10">
    <property type="match status" value="1"/>
</dbReference>
<gene>
    <name evidence="3" type="ORF">LJ725_16600</name>
</gene>
<dbReference type="PROSITE" id="PS50937">
    <property type="entry name" value="HTH_MERR_2"/>
    <property type="match status" value="1"/>
</dbReference>
<dbReference type="PANTHER" id="PTHR30204">
    <property type="entry name" value="REDOX-CYCLING DRUG-SENSING TRANSCRIPTIONAL ACTIVATOR SOXR"/>
    <property type="match status" value="1"/>
</dbReference>
<dbReference type="InterPro" id="IPR047057">
    <property type="entry name" value="MerR_fam"/>
</dbReference>
<comment type="caution">
    <text evidence="3">The sequence shown here is derived from an EMBL/GenBank/DDBJ whole genome shotgun (WGS) entry which is preliminary data.</text>
</comment>
<dbReference type="InterPro" id="IPR009061">
    <property type="entry name" value="DNA-bd_dom_put_sf"/>
</dbReference>
<dbReference type="CDD" id="cd04785">
    <property type="entry name" value="HTH_CadR-PbrR-like"/>
    <property type="match status" value="1"/>
</dbReference>
<dbReference type="RefSeq" id="WP_230551753.1">
    <property type="nucleotide sequence ID" value="NZ_JAJISD010000007.1"/>
</dbReference>
<dbReference type="SMART" id="SM00422">
    <property type="entry name" value="HTH_MERR"/>
    <property type="match status" value="1"/>
</dbReference>
<sequence>MMSIGTLSKQSGVHIETIRYYERAGVLPKARRAPNGRRIYGKEDAGRLAFVRHARELGFELVSVRALLALQEKPELSCKAASDLASAQLSAVESRLSRLTVLRDELRRMVRACKNGRVVDCRVIDALTNMR</sequence>
<dbReference type="Proteomes" id="UP001198862">
    <property type="component" value="Unassembled WGS sequence"/>
</dbReference>
<dbReference type="PROSITE" id="PS00552">
    <property type="entry name" value="HTH_MERR_1"/>
    <property type="match status" value="1"/>
</dbReference>
<dbReference type="SUPFAM" id="SSF46955">
    <property type="entry name" value="Putative DNA-binding domain"/>
    <property type="match status" value="1"/>
</dbReference>
<reference evidence="3 4" key="1">
    <citation type="submission" date="2021-11" db="EMBL/GenBank/DDBJ databases">
        <authorList>
            <person name="Lee D.-H."/>
            <person name="Kim S.-B."/>
        </authorList>
    </citation>
    <scope>NUCLEOTIDE SEQUENCE [LARGE SCALE GENOMIC DNA]</scope>
    <source>
        <strain evidence="3 4">KCTC 52223</strain>
    </source>
</reference>
<feature type="domain" description="HTH merR-type" evidence="2">
    <location>
        <begin position="1"/>
        <end position="70"/>
    </location>
</feature>